<name>A0AA97P9D4_PYRO3</name>
<protein>
    <submittedName>
        <fullName evidence="1">Uncharacterized protein</fullName>
    </submittedName>
</protein>
<sequence>MEVPRLGTVGLGRETPFIQSSEVGTGTGIRM</sequence>
<dbReference type="AlphaFoldDB" id="A0AA97P9D4"/>
<reference evidence="1" key="1">
    <citation type="journal article" date="2012" name="PLoS Genet.">
        <title>Comparative analysis of the genomes of two field isolates of the rice blast fungus Magnaporthe oryzae.</title>
        <authorList>
            <person name="Xue M."/>
            <person name="Yang J."/>
            <person name="Li Z."/>
            <person name="Hu S."/>
            <person name="Yao N."/>
            <person name="Dean R.A."/>
            <person name="Zhao W."/>
            <person name="Shen M."/>
            <person name="Zhang H."/>
            <person name="Li C."/>
            <person name="Liu L."/>
            <person name="Cao L."/>
            <person name="Xu X."/>
            <person name="Xing Y."/>
            <person name="Hsiang T."/>
            <person name="Zhang Z."/>
            <person name="Xu J.R."/>
            <person name="Peng Y.L."/>
        </authorList>
    </citation>
    <scope>NUCLEOTIDE SEQUENCE</scope>
    <source>
        <strain evidence="1">Y34</strain>
    </source>
</reference>
<organism evidence="1">
    <name type="scientific">Pyricularia oryzae (strain Y34)</name>
    <name type="common">Rice blast fungus</name>
    <name type="synonym">Magnaporthe oryzae</name>
    <dbReference type="NCBI Taxonomy" id="1143189"/>
    <lineage>
        <taxon>Eukaryota</taxon>
        <taxon>Fungi</taxon>
        <taxon>Dikarya</taxon>
        <taxon>Ascomycota</taxon>
        <taxon>Pezizomycotina</taxon>
        <taxon>Sordariomycetes</taxon>
        <taxon>Sordariomycetidae</taxon>
        <taxon>Magnaporthales</taxon>
        <taxon>Pyriculariaceae</taxon>
        <taxon>Pyricularia</taxon>
    </lineage>
</organism>
<gene>
    <name evidence="1" type="ORF">OOU_Y34scaffold00088g54</name>
</gene>
<accession>A0AA97P9D4</accession>
<proteinExistence type="predicted"/>
<evidence type="ECO:0000313" key="1">
    <source>
        <dbReference type="EMBL" id="ELQ44414.1"/>
    </source>
</evidence>
<dbReference type="Proteomes" id="UP000011086">
    <property type="component" value="Unassembled WGS sequence"/>
</dbReference>
<dbReference type="EMBL" id="JH793023">
    <property type="protein sequence ID" value="ELQ44414.1"/>
    <property type="molecule type" value="Genomic_DNA"/>
</dbReference>